<keyword evidence="4" id="KW-1185">Reference proteome</keyword>
<feature type="compositionally biased region" description="Basic and acidic residues" evidence="1">
    <location>
        <begin position="339"/>
        <end position="353"/>
    </location>
</feature>
<dbReference type="InterPro" id="IPR016187">
    <property type="entry name" value="CTDL_fold"/>
</dbReference>
<dbReference type="SUPFAM" id="SSF56436">
    <property type="entry name" value="C-type lectin-like"/>
    <property type="match status" value="1"/>
</dbReference>
<dbReference type="PANTHER" id="PTHR23150">
    <property type="entry name" value="SULFATASE MODIFYING FACTOR 1, 2"/>
    <property type="match status" value="1"/>
</dbReference>
<dbReference type="EMBL" id="JBHMAR010000007">
    <property type="protein sequence ID" value="MFB9735265.1"/>
    <property type="molecule type" value="Genomic_DNA"/>
</dbReference>
<evidence type="ECO:0000259" key="2">
    <source>
        <dbReference type="Pfam" id="PF03781"/>
    </source>
</evidence>
<evidence type="ECO:0000313" key="4">
    <source>
        <dbReference type="Proteomes" id="UP001589703"/>
    </source>
</evidence>
<dbReference type="InterPro" id="IPR042095">
    <property type="entry name" value="SUMF_sf"/>
</dbReference>
<feature type="domain" description="Sulfatase-modifying factor enzyme-like" evidence="2">
    <location>
        <begin position="75"/>
        <end position="317"/>
    </location>
</feature>
<evidence type="ECO:0000256" key="1">
    <source>
        <dbReference type="SAM" id="MobiDB-lite"/>
    </source>
</evidence>
<dbReference type="InterPro" id="IPR051043">
    <property type="entry name" value="Sulfatase_Mod_Factor_Kinase"/>
</dbReference>
<name>A0ABV5VBV6_9ACTN</name>
<comment type="caution">
    <text evidence="3">The sequence shown here is derived from an EMBL/GenBank/DDBJ whole genome shotgun (WGS) entry which is preliminary data.</text>
</comment>
<dbReference type="InterPro" id="IPR005532">
    <property type="entry name" value="SUMF_dom"/>
</dbReference>
<protein>
    <submittedName>
        <fullName evidence="3">Formylglycine-generating enzyme family protein</fullName>
    </submittedName>
</protein>
<feature type="region of interest" description="Disordered" evidence="1">
    <location>
        <begin position="317"/>
        <end position="400"/>
    </location>
</feature>
<dbReference type="PANTHER" id="PTHR23150:SF19">
    <property type="entry name" value="FORMYLGLYCINE-GENERATING ENZYME"/>
    <property type="match status" value="1"/>
</dbReference>
<organism evidence="3 4">
    <name type="scientific">Streptomyces thermocoprophilus</name>
    <dbReference type="NCBI Taxonomy" id="78356"/>
    <lineage>
        <taxon>Bacteria</taxon>
        <taxon>Bacillati</taxon>
        <taxon>Actinomycetota</taxon>
        <taxon>Actinomycetes</taxon>
        <taxon>Kitasatosporales</taxon>
        <taxon>Streptomycetaceae</taxon>
        <taxon>Streptomyces</taxon>
    </lineage>
</organism>
<proteinExistence type="predicted"/>
<dbReference type="Pfam" id="PF03781">
    <property type="entry name" value="FGE-sulfatase"/>
    <property type="match status" value="1"/>
</dbReference>
<feature type="compositionally biased region" description="Basic and acidic residues" evidence="1">
    <location>
        <begin position="362"/>
        <end position="400"/>
    </location>
</feature>
<gene>
    <name evidence="3" type="ORF">ACFFRO_08985</name>
</gene>
<sequence>MRLEDVAASPHFREYAEPADPLWFRPSARSAARLLGAGPRELAAVVEDASAALPDRLAAGGMLALIGDPRLTAVPSVCAVPGGTVEIGLSEREVAEVAARWAHVGVEAEWIEKETPVHRVELADYWIATYPVTNAEYQVFLRETGRPERPTTWYLGAYPWERANHPVAGVRPADADAYAAWLAACTGLPWRLPTEAEWEYAAKGPAGLEHPWGDAFDPGAANTRETGLHTTAPVGAFPAGRSPFGVLDMGGNVEEYVADTYRPYCGGPFVADHLVQTMGGYRVARGGSFCRYGDLTRTRRRHGPFPGPLYPVGFRLALSTAPQPGGPGAGRAGVPRSSPPDDPRAAPAEDRGRARTGAARSGRAEAPRSGRADAPRGGKADAPRAGRADDPRNDPTETST</sequence>
<reference evidence="3 4" key="1">
    <citation type="submission" date="2024-09" db="EMBL/GenBank/DDBJ databases">
        <authorList>
            <person name="Sun Q."/>
            <person name="Mori K."/>
        </authorList>
    </citation>
    <scope>NUCLEOTIDE SEQUENCE [LARGE SCALE GENOMIC DNA]</scope>
    <source>
        <strain evidence="3 4">JCM 10918</strain>
    </source>
</reference>
<evidence type="ECO:0000313" key="3">
    <source>
        <dbReference type="EMBL" id="MFB9735265.1"/>
    </source>
</evidence>
<dbReference type="RefSeq" id="WP_356759632.1">
    <property type="nucleotide sequence ID" value="NZ_JBHMAR010000007.1"/>
</dbReference>
<accession>A0ABV5VBV6</accession>
<dbReference type="Proteomes" id="UP001589703">
    <property type="component" value="Unassembled WGS sequence"/>
</dbReference>
<dbReference type="Gene3D" id="3.90.1580.10">
    <property type="entry name" value="paralog of FGE (formylglycine-generating enzyme)"/>
    <property type="match status" value="1"/>
</dbReference>